<proteinExistence type="predicted"/>
<protein>
    <submittedName>
        <fullName evidence="2">Uncharacterized protein</fullName>
    </submittedName>
</protein>
<evidence type="ECO:0000313" key="3">
    <source>
        <dbReference type="Proteomes" id="UP001605036"/>
    </source>
</evidence>
<keyword evidence="1" id="KW-0812">Transmembrane</keyword>
<dbReference type="Proteomes" id="UP001605036">
    <property type="component" value="Unassembled WGS sequence"/>
</dbReference>
<gene>
    <name evidence="2" type="ORF">R1flu_026590</name>
</gene>
<reference evidence="2 3" key="1">
    <citation type="submission" date="2024-09" db="EMBL/GenBank/DDBJ databases">
        <title>Chromosome-scale assembly of Riccia fluitans.</title>
        <authorList>
            <person name="Paukszto L."/>
            <person name="Sawicki J."/>
            <person name="Karawczyk K."/>
            <person name="Piernik-Szablinska J."/>
            <person name="Szczecinska M."/>
            <person name="Mazdziarz M."/>
        </authorList>
    </citation>
    <scope>NUCLEOTIDE SEQUENCE [LARGE SCALE GENOMIC DNA]</scope>
    <source>
        <strain evidence="2">Rf_01</strain>
        <tissue evidence="2">Aerial parts of the thallus</tissue>
    </source>
</reference>
<dbReference type="AlphaFoldDB" id="A0ABD1XGD5"/>
<keyword evidence="3" id="KW-1185">Reference proteome</keyword>
<dbReference type="EMBL" id="JBHFFA010000008">
    <property type="protein sequence ID" value="KAL2608017.1"/>
    <property type="molecule type" value="Genomic_DNA"/>
</dbReference>
<keyword evidence="1" id="KW-1133">Transmembrane helix</keyword>
<comment type="caution">
    <text evidence="2">The sequence shown here is derived from an EMBL/GenBank/DDBJ whole genome shotgun (WGS) entry which is preliminary data.</text>
</comment>
<feature type="transmembrane region" description="Helical" evidence="1">
    <location>
        <begin position="82"/>
        <end position="102"/>
    </location>
</feature>
<sequence length="140" mass="16357">MIFKSVFSYSSTFSFVPTSNIDRDASKGSKSVLKKRLNELKHVKFHIAYTVGVMTVVIWRFYVLVSKYGFNECGESLYVLGLGYFLFTTCAHMMLRVVYILWPTGYKQSERRSLLRYSREGVPTFTTEDCYSKWHWSVIP</sequence>
<organism evidence="2 3">
    <name type="scientific">Riccia fluitans</name>
    <dbReference type="NCBI Taxonomy" id="41844"/>
    <lineage>
        <taxon>Eukaryota</taxon>
        <taxon>Viridiplantae</taxon>
        <taxon>Streptophyta</taxon>
        <taxon>Embryophyta</taxon>
        <taxon>Marchantiophyta</taxon>
        <taxon>Marchantiopsida</taxon>
        <taxon>Marchantiidae</taxon>
        <taxon>Marchantiales</taxon>
        <taxon>Ricciaceae</taxon>
        <taxon>Riccia</taxon>
    </lineage>
</organism>
<name>A0ABD1XGD5_9MARC</name>
<keyword evidence="1" id="KW-0472">Membrane</keyword>
<evidence type="ECO:0000313" key="2">
    <source>
        <dbReference type="EMBL" id="KAL2608017.1"/>
    </source>
</evidence>
<evidence type="ECO:0000256" key="1">
    <source>
        <dbReference type="SAM" id="Phobius"/>
    </source>
</evidence>
<accession>A0ABD1XGD5</accession>
<feature type="transmembrane region" description="Helical" evidence="1">
    <location>
        <begin position="43"/>
        <end position="62"/>
    </location>
</feature>